<dbReference type="AlphaFoldDB" id="A0A2M4DN85"/>
<evidence type="ECO:0000313" key="1">
    <source>
        <dbReference type="EMBL" id="MBW79023.1"/>
    </source>
</evidence>
<dbReference type="EMBL" id="GGFL01014845">
    <property type="protein sequence ID" value="MBW79023.1"/>
    <property type="molecule type" value="Transcribed_RNA"/>
</dbReference>
<reference evidence="1" key="1">
    <citation type="submission" date="2018-01" db="EMBL/GenBank/DDBJ databases">
        <title>An insight into the sialome of Amazonian anophelines.</title>
        <authorList>
            <person name="Ribeiro J.M."/>
            <person name="Scarpassa V."/>
            <person name="Calvo E."/>
        </authorList>
    </citation>
    <scope>NUCLEOTIDE SEQUENCE</scope>
</reference>
<accession>A0A2M4DN85</accession>
<proteinExistence type="predicted"/>
<name>A0A2M4DN85_ANODA</name>
<organism evidence="1">
    <name type="scientific">Anopheles darlingi</name>
    <name type="common">Mosquito</name>
    <dbReference type="NCBI Taxonomy" id="43151"/>
    <lineage>
        <taxon>Eukaryota</taxon>
        <taxon>Metazoa</taxon>
        <taxon>Ecdysozoa</taxon>
        <taxon>Arthropoda</taxon>
        <taxon>Hexapoda</taxon>
        <taxon>Insecta</taxon>
        <taxon>Pterygota</taxon>
        <taxon>Neoptera</taxon>
        <taxon>Endopterygota</taxon>
        <taxon>Diptera</taxon>
        <taxon>Nematocera</taxon>
        <taxon>Culicoidea</taxon>
        <taxon>Culicidae</taxon>
        <taxon>Anophelinae</taxon>
        <taxon>Anopheles</taxon>
    </lineage>
</organism>
<sequence length="111" mass="11777">MCTRVRARVCPCVCVCVFLKMSSSQSASAQHRIVMSDPMGRGTVGWLCTLLGTIFQAASQLDGVRLLQGARSDSDLDTLLPLETPEAVDDDANYHLLPGKKSNAGAGGSFC</sequence>
<protein>
    <submittedName>
        <fullName evidence="1">Putative secreted protein</fullName>
    </submittedName>
</protein>